<reference evidence="2" key="1">
    <citation type="submission" date="2020-10" db="EMBL/GenBank/DDBJ databases">
        <authorList>
            <person name="Gilroy R."/>
        </authorList>
    </citation>
    <scope>NUCLEOTIDE SEQUENCE</scope>
    <source>
        <strain evidence="2">ChiSxjej1B13-7041</strain>
    </source>
</reference>
<comment type="caution">
    <text evidence="2">The sequence shown here is derived from an EMBL/GenBank/DDBJ whole genome shotgun (WGS) entry which is preliminary data.</text>
</comment>
<feature type="transmembrane region" description="Helical" evidence="1">
    <location>
        <begin position="70"/>
        <end position="88"/>
    </location>
</feature>
<dbReference type="Proteomes" id="UP000886841">
    <property type="component" value="Unassembled WGS sequence"/>
</dbReference>
<keyword evidence="1" id="KW-0812">Transmembrane</keyword>
<evidence type="ECO:0000313" key="3">
    <source>
        <dbReference type="Proteomes" id="UP000886841"/>
    </source>
</evidence>
<keyword evidence="1" id="KW-1133">Transmembrane helix</keyword>
<dbReference type="Pfam" id="PF06961">
    <property type="entry name" value="DUF1294"/>
    <property type="match status" value="1"/>
</dbReference>
<evidence type="ECO:0000256" key="1">
    <source>
        <dbReference type="SAM" id="Phobius"/>
    </source>
</evidence>
<proteinExistence type="predicted"/>
<sequence>MITLFLLYLLLVNLAGYALFGIDKRRAIRRQWRIPEADLLLTAVLGGSLGCIAGMLFFHHKTLHPKFRVGLPLILAIQIVIILGAWAMDLIPMV</sequence>
<organism evidence="2 3">
    <name type="scientific">Candidatus Egerieimonas intestinavium</name>
    <dbReference type="NCBI Taxonomy" id="2840777"/>
    <lineage>
        <taxon>Bacteria</taxon>
        <taxon>Bacillati</taxon>
        <taxon>Bacillota</taxon>
        <taxon>Clostridia</taxon>
        <taxon>Lachnospirales</taxon>
        <taxon>Lachnospiraceae</taxon>
        <taxon>Lachnospiraceae incertae sedis</taxon>
        <taxon>Candidatus Egerieimonas</taxon>
    </lineage>
</organism>
<evidence type="ECO:0000313" key="2">
    <source>
        <dbReference type="EMBL" id="HIR91832.1"/>
    </source>
</evidence>
<dbReference type="AlphaFoldDB" id="A0A9D1EGZ4"/>
<gene>
    <name evidence="2" type="ORF">IAB98_00235</name>
</gene>
<dbReference type="EMBL" id="DVHU01000004">
    <property type="protein sequence ID" value="HIR91832.1"/>
    <property type="molecule type" value="Genomic_DNA"/>
</dbReference>
<dbReference type="InterPro" id="IPR010718">
    <property type="entry name" value="DUF1294"/>
</dbReference>
<protein>
    <submittedName>
        <fullName evidence="2">DUF1294 domain-containing protein</fullName>
    </submittedName>
</protein>
<feature type="transmembrane region" description="Helical" evidence="1">
    <location>
        <begin position="39"/>
        <end position="58"/>
    </location>
</feature>
<keyword evidence="1" id="KW-0472">Membrane</keyword>
<accession>A0A9D1EGZ4</accession>
<reference evidence="2" key="2">
    <citation type="journal article" date="2021" name="PeerJ">
        <title>Extensive microbial diversity within the chicken gut microbiome revealed by metagenomics and culture.</title>
        <authorList>
            <person name="Gilroy R."/>
            <person name="Ravi A."/>
            <person name="Getino M."/>
            <person name="Pursley I."/>
            <person name="Horton D.L."/>
            <person name="Alikhan N.F."/>
            <person name="Baker D."/>
            <person name="Gharbi K."/>
            <person name="Hall N."/>
            <person name="Watson M."/>
            <person name="Adriaenssens E.M."/>
            <person name="Foster-Nyarko E."/>
            <person name="Jarju S."/>
            <person name="Secka A."/>
            <person name="Antonio M."/>
            <person name="Oren A."/>
            <person name="Chaudhuri R.R."/>
            <person name="La Ragione R."/>
            <person name="Hildebrand F."/>
            <person name="Pallen M.J."/>
        </authorList>
    </citation>
    <scope>NUCLEOTIDE SEQUENCE</scope>
    <source>
        <strain evidence="2">ChiSxjej1B13-7041</strain>
    </source>
</reference>
<name>A0A9D1EGZ4_9FIRM</name>